<dbReference type="Gene3D" id="3.40.630.30">
    <property type="match status" value="1"/>
</dbReference>
<comment type="caution">
    <text evidence="2">The sequence shown here is derived from an EMBL/GenBank/DDBJ whole genome shotgun (WGS) entry which is preliminary data.</text>
</comment>
<dbReference type="Proteomes" id="UP000318422">
    <property type="component" value="Unassembled WGS sequence"/>
</dbReference>
<dbReference type="AlphaFoldDB" id="A0A4Y4CZX6"/>
<dbReference type="EMBL" id="BJNV01000047">
    <property type="protein sequence ID" value="GEC96587.1"/>
    <property type="molecule type" value="Genomic_DNA"/>
</dbReference>
<feature type="domain" description="BioF2-like acetyltransferase" evidence="1">
    <location>
        <begin position="107"/>
        <end position="245"/>
    </location>
</feature>
<protein>
    <recommendedName>
        <fullName evidence="1">BioF2-like acetyltransferase domain-containing protein</fullName>
    </recommendedName>
</protein>
<evidence type="ECO:0000259" key="1">
    <source>
        <dbReference type="Pfam" id="PF13480"/>
    </source>
</evidence>
<organism evidence="2 3">
    <name type="scientific">Zoogloea ramigera</name>
    <dbReference type="NCBI Taxonomy" id="350"/>
    <lineage>
        <taxon>Bacteria</taxon>
        <taxon>Pseudomonadati</taxon>
        <taxon>Pseudomonadota</taxon>
        <taxon>Betaproteobacteria</taxon>
        <taxon>Rhodocyclales</taxon>
        <taxon>Zoogloeaceae</taxon>
        <taxon>Zoogloea</taxon>
    </lineage>
</organism>
<gene>
    <name evidence="2" type="ORF">ZRA01_26600</name>
</gene>
<evidence type="ECO:0000313" key="2">
    <source>
        <dbReference type="EMBL" id="GEC96587.1"/>
    </source>
</evidence>
<proteinExistence type="predicted"/>
<name>A0A4Y4CZX6_ZOORA</name>
<dbReference type="OrthoDB" id="208468at2"/>
<dbReference type="SUPFAM" id="SSF55729">
    <property type="entry name" value="Acyl-CoA N-acyltransferases (Nat)"/>
    <property type="match status" value="1"/>
</dbReference>
<evidence type="ECO:0000313" key="3">
    <source>
        <dbReference type="Proteomes" id="UP000318422"/>
    </source>
</evidence>
<dbReference type="InterPro" id="IPR016181">
    <property type="entry name" value="Acyl_CoA_acyltransferase"/>
</dbReference>
<dbReference type="RefSeq" id="WP_141353025.1">
    <property type="nucleotide sequence ID" value="NZ_BJNV01000047.1"/>
</dbReference>
<reference evidence="2 3" key="1">
    <citation type="submission" date="2019-06" db="EMBL/GenBank/DDBJ databases">
        <title>Whole genome shotgun sequence of Zoogloea ramigera NBRC 15342.</title>
        <authorList>
            <person name="Hosoyama A."/>
            <person name="Uohara A."/>
            <person name="Ohji S."/>
            <person name="Ichikawa N."/>
        </authorList>
    </citation>
    <scope>NUCLEOTIDE SEQUENCE [LARGE SCALE GENOMIC DNA]</scope>
    <source>
        <strain evidence="2 3">NBRC 15342</strain>
    </source>
</reference>
<dbReference type="InterPro" id="IPR038740">
    <property type="entry name" value="BioF2-like_GNAT_dom"/>
</dbReference>
<accession>A0A4Y4CZX6</accession>
<keyword evidence="3" id="KW-1185">Reference proteome</keyword>
<dbReference type="Pfam" id="PF13480">
    <property type="entry name" value="Acetyltransf_6"/>
    <property type="match status" value="1"/>
</dbReference>
<sequence>MNELPDRVFPLPFIWRGKRLFSVRLRVAVREAALPEVLTGQAAQALTELPVPPGADGLLLRCVVDPGWRTHTLRDNSVAFVLSRDVWHYLAWTGRYEDFLEGRYSAKTRESYARDEARFLEHSGQALDLREYREPGQVGEFISHLAQLRGRGALFGRPVEAAELLAAAQRGQLRAFLLFAHGEPVAGLCLTAVGEVLHYLCSAERDDFRPWSAGTVLHLQAIRRVFGEPGFHYMDFRPGECEVKRQFANGALRGAAVLSLRRTLRNRLLLRLYGFLQGSARSPGAQPAAPDEVRELLI</sequence>